<sequence>MAFISLLAFQLLTFANAAPTADTVSALLTVPLKENYTEINQHYWNAGNSFFYLSRCIFFPATAEQVSDAVRQLNGYPSVPFALKGGGYNPAPGFSATKDGVLISFTPNLASTLRSIDSSTFTVGVGARWGDVYNVARQTNQVVVRSRLADMESQGFYLGVVYHILCPICELIVLFNFTFAQSLVDSLSNLDVQILGYDPQPLSVKVAKASRAQGGNALNLGPANCDRIWIEHNVLWMDQLCDTQCRSFAKNVADGISAYQKQAFAGVEPMITFSYNPLFMNDAAPDQNVHAGYGSTNLARLQAIKTAYDFTSFFTSRQGDFKLP</sequence>
<evidence type="ECO:0000256" key="4">
    <source>
        <dbReference type="ARBA" id="ARBA00023002"/>
    </source>
</evidence>
<dbReference type="InterPro" id="IPR036318">
    <property type="entry name" value="FAD-bd_PCMH-like_sf"/>
</dbReference>
<evidence type="ECO:0000256" key="1">
    <source>
        <dbReference type="ARBA" id="ARBA00005466"/>
    </source>
</evidence>
<organism evidence="8 9">
    <name type="scientific">Acrodontium crateriforme</name>
    <dbReference type="NCBI Taxonomy" id="150365"/>
    <lineage>
        <taxon>Eukaryota</taxon>
        <taxon>Fungi</taxon>
        <taxon>Dikarya</taxon>
        <taxon>Ascomycota</taxon>
        <taxon>Pezizomycotina</taxon>
        <taxon>Dothideomycetes</taxon>
        <taxon>Dothideomycetidae</taxon>
        <taxon>Mycosphaerellales</taxon>
        <taxon>Teratosphaeriaceae</taxon>
        <taxon>Acrodontium</taxon>
    </lineage>
</organism>
<comment type="similarity">
    <text evidence="1">Belongs to the oxygen-dependent FAD-linked oxidoreductase family.</text>
</comment>
<keyword evidence="9" id="KW-1185">Reference proteome</keyword>
<feature type="signal peptide" evidence="5">
    <location>
        <begin position="1"/>
        <end position="17"/>
    </location>
</feature>
<dbReference type="Proteomes" id="UP001303373">
    <property type="component" value="Chromosome 9"/>
</dbReference>
<dbReference type="InterPro" id="IPR006094">
    <property type="entry name" value="Oxid_FAD_bind_N"/>
</dbReference>
<feature type="domain" description="FAD linked oxidase N-terminal" evidence="6">
    <location>
        <begin position="56"/>
        <end position="141"/>
    </location>
</feature>
<dbReference type="EMBL" id="CP138588">
    <property type="protein sequence ID" value="WPH02721.1"/>
    <property type="molecule type" value="Genomic_DNA"/>
</dbReference>
<evidence type="ECO:0000259" key="6">
    <source>
        <dbReference type="Pfam" id="PF01565"/>
    </source>
</evidence>
<keyword evidence="5" id="KW-0732">Signal</keyword>
<accession>A0AAQ3R627</accession>
<evidence type="ECO:0000256" key="3">
    <source>
        <dbReference type="ARBA" id="ARBA00022827"/>
    </source>
</evidence>
<proteinExistence type="inferred from homology"/>
<dbReference type="Pfam" id="PF08031">
    <property type="entry name" value="BBE"/>
    <property type="match status" value="1"/>
</dbReference>
<dbReference type="GO" id="GO:0016491">
    <property type="term" value="F:oxidoreductase activity"/>
    <property type="evidence" value="ECO:0007669"/>
    <property type="project" value="UniProtKB-KW"/>
</dbReference>
<feature type="chain" id="PRO_5042817371" evidence="5">
    <location>
        <begin position="18"/>
        <end position="324"/>
    </location>
</feature>
<dbReference type="Pfam" id="PF01565">
    <property type="entry name" value="FAD_binding_4"/>
    <property type="match status" value="1"/>
</dbReference>
<dbReference type="InterPro" id="IPR050416">
    <property type="entry name" value="FAD-linked_Oxidoreductase"/>
</dbReference>
<dbReference type="PANTHER" id="PTHR42973:SF13">
    <property type="entry name" value="FAD-BINDING PCMH-TYPE DOMAIN-CONTAINING PROTEIN"/>
    <property type="match status" value="1"/>
</dbReference>
<name>A0AAQ3R627_9PEZI</name>
<dbReference type="InterPro" id="IPR012951">
    <property type="entry name" value="BBE"/>
</dbReference>
<dbReference type="Gene3D" id="3.30.465.10">
    <property type="match status" value="1"/>
</dbReference>
<dbReference type="InterPro" id="IPR016169">
    <property type="entry name" value="FAD-bd_PCMH_sub2"/>
</dbReference>
<keyword evidence="4" id="KW-0560">Oxidoreductase</keyword>
<evidence type="ECO:0000313" key="8">
    <source>
        <dbReference type="EMBL" id="WPH02721.1"/>
    </source>
</evidence>
<feature type="domain" description="Berberine/berberine-like" evidence="7">
    <location>
        <begin position="280"/>
        <end position="319"/>
    </location>
</feature>
<protein>
    <submittedName>
        <fullName evidence="8">Fad-linked oxidoreductase</fullName>
    </submittedName>
</protein>
<evidence type="ECO:0000259" key="7">
    <source>
        <dbReference type="Pfam" id="PF08031"/>
    </source>
</evidence>
<evidence type="ECO:0000313" key="9">
    <source>
        <dbReference type="Proteomes" id="UP001303373"/>
    </source>
</evidence>
<dbReference type="SUPFAM" id="SSF56176">
    <property type="entry name" value="FAD-binding/transporter-associated domain-like"/>
    <property type="match status" value="1"/>
</dbReference>
<dbReference type="GO" id="GO:0050660">
    <property type="term" value="F:flavin adenine dinucleotide binding"/>
    <property type="evidence" value="ECO:0007669"/>
    <property type="project" value="InterPro"/>
</dbReference>
<keyword evidence="2" id="KW-0285">Flavoprotein</keyword>
<evidence type="ECO:0000256" key="2">
    <source>
        <dbReference type="ARBA" id="ARBA00022630"/>
    </source>
</evidence>
<dbReference type="AlphaFoldDB" id="A0AAQ3R627"/>
<gene>
    <name evidence="8" type="ORF">R9X50_00558900</name>
</gene>
<reference evidence="8 9" key="1">
    <citation type="submission" date="2023-11" db="EMBL/GenBank/DDBJ databases">
        <title>An acidophilic fungus is an integral part of prey digestion in a carnivorous sundew plant.</title>
        <authorList>
            <person name="Tsai I.J."/>
        </authorList>
    </citation>
    <scope>NUCLEOTIDE SEQUENCE [LARGE SCALE GENOMIC DNA]</scope>
    <source>
        <strain evidence="8">169a</strain>
    </source>
</reference>
<keyword evidence="3" id="KW-0274">FAD</keyword>
<evidence type="ECO:0000256" key="5">
    <source>
        <dbReference type="SAM" id="SignalP"/>
    </source>
</evidence>
<dbReference type="PANTHER" id="PTHR42973">
    <property type="entry name" value="BINDING OXIDOREDUCTASE, PUTATIVE (AFU_ORTHOLOGUE AFUA_1G17690)-RELATED"/>
    <property type="match status" value="1"/>
</dbReference>